<accession>A0ABP6XIY4</accession>
<name>A0ABP6XIY4_9ACTN</name>
<evidence type="ECO:0000259" key="4">
    <source>
        <dbReference type="Pfam" id="PF20737"/>
    </source>
</evidence>
<protein>
    <submittedName>
        <fullName evidence="5">Glycoside hydrolase family 127 protein</fullName>
    </submittedName>
</protein>
<evidence type="ECO:0000259" key="2">
    <source>
        <dbReference type="Pfam" id="PF07944"/>
    </source>
</evidence>
<dbReference type="Proteomes" id="UP001500767">
    <property type="component" value="Unassembled WGS sequence"/>
</dbReference>
<keyword evidence="6" id="KW-1185">Reference proteome</keyword>
<dbReference type="RefSeq" id="WP_204910367.1">
    <property type="nucleotide sequence ID" value="NZ_BAAAYR010000002.1"/>
</dbReference>
<dbReference type="InterPro" id="IPR049174">
    <property type="entry name" value="Beta-AFase-like"/>
</dbReference>
<feature type="domain" description="Non-reducing end beta-L-arabinofuranosidase-like GH127 C-terminal" evidence="4">
    <location>
        <begin position="538"/>
        <end position="656"/>
    </location>
</feature>
<keyword evidence="5" id="KW-0378">Hydrolase</keyword>
<reference evidence="6" key="1">
    <citation type="journal article" date="2019" name="Int. J. Syst. Evol. Microbiol.">
        <title>The Global Catalogue of Microorganisms (GCM) 10K type strain sequencing project: providing services to taxonomists for standard genome sequencing and annotation.</title>
        <authorList>
            <consortium name="The Broad Institute Genomics Platform"/>
            <consortium name="The Broad Institute Genome Sequencing Center for Infectious Disease"/>
            <person name="Wu L."/>
            <person name="Ma J."/>
        </authorList>
    </citation>
    <scope>NUCLEOTIDE SEQUENCE [LARGE SCALE GENOMIC DNA]</scope>
    <source>
        <strain evidence="6">JCM 16540</strain>
    </source>
</reference>
<dbReference type="InterPro" id="IPR049049">
    <property type="entry name" value="Beta-AFase-like_GH127_C"/>
</dbReference>
<evidence type="ECO:0000313" key="5">
    <source>
        <dbReference type="EMBL" id="GAA3567945.1"/>
    </source>
</evidence>
<comment type="caution">
    <text evidence="5">The sequence shown here is derived from an EMBL/GenBank/DDBJ whole genome shotgun (WGS) entry which is preliminary data.</text>
</comment>
<evidence type="ECO:0000259" key="3">
    <source>
        <dbReference type="Pfam" id="PF20736"/>
    </source>
</evidence>
<organism evidence="5 6">
    <name type="scientific">Microlunatus spumicola</name>
    <dbReference type="NCBI Taxonomy" id="81499"/>
    <lineage>
        <taxon>Bacteria</taxon>
        <taxon>Bacillati</taxon>
        <taxon>Actinomycetota</taxon>
        <taxon>Actinomycetes</taxon>
        <taxon>Propionibacteriales</taxon>
        <taxon>Propionibacteriaceae</taxon>
        <taxon>Microlunatus</taxon>
    </lineage>
</organism>
<dbReference type="InterPro" id="IPR008928">
    <property type="entry name" value="6-hairpin_glycosidase_sf"/>
</dbReference>
<feature type="region of interest" description="Disordered" evidence="1">
    <location>
        <begin position="1"/>
        <end position="24"/>
    </location>
</feature>
<dbReference type="InterPro" id="IPR049046">
    <property type="entry name" value="Beta-AFase-like_GH127_middle"/>
</dbReference>
<evidence type="ECO:0000256" key="1">
    <source>
        <dbReference type="SAM" id="MobiDB-lite"/>
    </source>
</evidence>
<feature type="domain" description="Non-reducing end beta-L-arabinofuranosidase-like GH127 catalytic" evidence="2">
    <location>
        <begin position="40"/>
        <end position="432"/>
    </location>
</feature>
<dbReference type="GO" id="GO:0016787">
    <property type="term" value="F:hydrolase activity"/>
    <property type="evidence" value="ECO:0007669"/>
    <property type="project" value="UniProtKB-KW"/>
</dbReference>
<dbReference type="InterPro" id="IPR012878">
    <property type="entry name" value="Beta-AFase-like_GH127_cat"/>
</dbReference>
<proteinExistence type="predicted"/>
<dbReference type="EMBL" id="BAAAYR010000002">
    <property type="protein sequence ID" value="GAA3567945.1"/>
    <property type="molecule type" value="Genomic_DNA"/>
</dbReference>
<dbReference type="PANTHER" id="PTHR43465">
    <property type="entry name" value="DUF1680 DOMAIN PROTEIN (AFU_ORTHOLOGUE AFUA_1G08910)"/>
    <property type="match status" value="1"/>
</dbReference>
<feature type="domain" description="Non-reducing end beta-L-arabinofuranosidase-like GH127 middle" evidence="3">
    <location>
        <begin position="443"/>
        <end position="536"/>
    </location>
</feature>
<dbReference type="Pfam" id="PF20736">
    <property type="entry name" value="Glyco_hydro127M"/>
    <property type="match status" value="1"/>
</dbReference>
<dbReference type="PANTHER" id="PTHR43465:SF2">
    <property type="entry name" value="DUF1680 DOMAIN PROTEIN (AFU_ORTHOLOGUE AFUA_1G08910)"/>
    <property type="match status" value="1"/>
</dbReference>
<evidence type="ECO:0000313" key="6">
    <source>
        <dbReference type="Proteomes" id="UP001500767"/>
    </source>
</evidence>
<sequence>MTDTTTLAAPETRSSPEEQSGPVRLVDRSRTALVPATRGRITDGLWAERRRVNREVSLTTGWDRLHEAGNFLNLELAAGQHEGTPYVGSLPFLDSDLYKWLEALAWTLADPDLDAQATAQLEEFLTTSAQVLEAAQAEDGYLDSWFQVNFPGERFVQLAWGHELYCAGHLIQAAVALHRTRGDARLLDVARRVADLVVRSFGSGPGRVDGIDGHPEVESALVELYRETGERSYLDAARFFVDRRGHGLLGGHSFGGHYFQDHAPVREATSVEGHSVRQVYLLAGVADLYVEDGDETLRDAAGRLWHEMVATKTYVTGGIGTHHSDEAFGDPYELTNERSYCETCAAIGSVMFSWRMLMITGEARYADLVERTLYNGFLAGLSLDGQRYIYANPLQVREGHMAGGNDRDYARKPWFKCACCPPNVMRTLASLEHYVVLGGADGLRVHQFVAGSWTAPVGDGEATVSVETDYPWDGRVRVRVEDSPGTWGLTVRVPHWAASATVTVNGDAVTAEPVEGWLTVTRAWAPGDELVLDLPLEPRFTRADSRVDADRASVALERGPVVYCFEAVDNAGHRLDDVVIDVTGPVAVAPTDADLPSDVVTLAAQGHVRPRPAEGWWPYADASAPEPAAGETVTLTAVPYYVWGNRTEGAMRIWTPAE</sequence>
<dbReference type="SUPFAM" id="SSF48208">
    <property type="entry name" value="Six-hairpin glycosidases"/>
    <property type="match status" value="1"/>
</dbReference>
<gene>
    <name evidence="5" type="ORF">GCM10022197_25150</name>
</gene>
<dbReference type="Pfam" id="PF07944">
    <property type="entry name" value="Beta-AFase-like_GH127_cat"/>
    <property type="match status" value="1"/>
</dbReference>
<dbReference type="Pfam" id="PF20737">
    <property type="entry name" value="Glyco_hydro127C"/>
    <property type="match status" value="1"/>
</dbReference>